<evidence type="ECO:0000313" key="4">
    <source>
        <dbReference type="EMBL" id="MBJ6364241.1"/>
    </source>
</evidence>
<proteinExistence type="predicted"/>
<sequence length="204" mass="22908">MNTKRQTVWLVSMLSLMVILSAYYLFTEDSSASKTTTANGNGITAEATGEGNGANTEKIVVNDVEYGDGSVLSEADKQIIDKFEEESKAASSSDYFTQQQFKREETVQQEYDRLMGLINDTQTEEVKSVMTQVEQLEQHEEKINDLEASLRDEFKNVVVAQEKDSYKVVVEGDKLERSQADSIIQLVINTLEVSADRVSVQLYH</sequence>
<dbReference type="Proteomes" id="UP000640274">
    <property type="component" value="Unassembled WGS sequence"/>
</dbReference>
<protein>
    <submittedName>
        <fullName evidence="4">SpoIIIAH-like family protein</fullName>
    </submittedName>
</protein>
<dbReference type="Gene3D" id="1.10.287.4300">
    <property type="entry name" value="Stage III sporulation protein AH-like"/>
    <property type="match status" value="1"/>
</dbReference>
<dbReference type="InterPro" id="IPR038503">
    <property type="entry name" value="SpoIIIAH_sf"/>
</dbReference>
<feature type="compositionally biased region" description="Polar residues" evidence="2">
    <location>
        <begin position="32"/>
        <end position="42"/>
    </location>
</feature>
<organism evidence="4 5">
    <name type="scientific">Paenibacillus roseus</name>
    <dbReference type="NCBI Taxonomy" id="2798579"/>
    <lineage>
        <taxon>Bacteria</taxon>
        <taxon>Bacillati</taxon>
        <taxon>Bacillota</taxon>
        <taxon>Bacilli</taxon>
        <taxon>Bacillales</taxon>
        <taxon>Paenibacillaceae</taxon>
        <taxon>Paenibacillus</taxon>
    </lineage>
</organism>
<keyword evidence="5" id="KW-1185">Reference proteome</keyword>
<feature type="transmembrane region" description="Helical" evidence="3">
    <location>
        <begin position="7"/>
        <end position="26"/>
    </location>
</feature>
<feature type="region of interest" description="Disordered" evidence="2">
    <location>
        <begin position="32"/>
        <end position="51"/>
    </location>
</feature>
<keyword evidence="3" id="KW-0812">Transmembrane</keyword>
<reference evidence="4" key="1">
    <citation type="submission" date="2020-12" db="EMBL/GenBank/DDBJ databases">
        <authorList>
            <person name="Huq M.A."/>
        </authorList>
    </citation>
    <scope>NUCLEOTIDE SEQUENCE</scope>
    <source>
        <strain evidence="4">MAHUQ-46</strain>
    </source>
</reference>
<accession>A0A934MRG6</accession>
<dbReference type="Pfam" id="PF12685">
    <property type="entry name" value="SpoIIIAH"/>
    <property type="match status" value="1"/>
</dbReference>
<dbReference type="RefSeq" id="WP_199021836.1">
    <property type="nucleotide sequence ID" value="NZ_JAELUP010000117.1"/>
</dbReference>
<feature type="coiled-coil region" evidence="1">
    <location>
        <begin position="119"/>
        <end position="156"/>
    </location>
</feature>
<keyword evidence="3" id="KW-0472">Membrane</keyword>
<evidence type="ECO:0000256" key="2">
    <source>
        <dbReference type="SAM" id="MobiDB-lite"/>
    </source>
</evidence>
<comment type="caution">
    <text evidence="4">The sequence shown here is derived from an EMBL/GenBank/DDBJ whole genome shotgun (WGS) entry which is preliminary data.</text>
</comment>
<name>A0A934MRG6_9BACL</name>
<dbReference type="EMBL" id="JAELUP010000117">
    <property type="protein sequence ID" value="MBJ6364241.1"/>
    <property type="molecule type" value="Genomic_DNA"/>
</dbReference>
<dbReference type="InterPro" id="IPR024232">
    <property type="entry name" value="SpoIIIAH"/>
</dbReference>
<evidence type="ECO:0000256" key="3">
    <source>
        <dbReference type="SAM" id="Phobius"/>
    </source>
</evidence>
<evidence type="ECO:0000313" key="5">
    <source>
        <dbReference type="Proteomes" id="UP000640274"/>
    </source>
</evidence>
<gene>
    <name evidence="4" type="ORF">JFN88_23775</name>
</gene>
<keyword evidence="1" id="KW-0175">Coiled coil</keyword>
<evidence type="ECO:0000256" key="1">
    <source>
        <dbReference type="SAM" id="Coils"/>
    </source>
</evidence>
<keyword evidence="3" id="KW-1133">Transmembrane helix</keyword>
<dbReference type="AlphaFoldDB" id="A0A934MRG6"/>